<dbReference type="PANTHER" id="PTHR11206">
    <property type="entry name" value="MULTIDRUG RESISTANCE PROTEIN"/>
    <property type="match status" value="1"/>
</dbReference>
<dbReference type="GO" id="GO:0042910">
    <property type="term" value="F:xenobiotic transmembrane transporter activity"/>
    <property type="evidence" value="ECO:0007669"/>
    <property type="project" value="InterPro"/>
</dbReference>
<dbReference type="GO" id="GO:0016020">
    <property type="term" value="C:membrane"/>
    <property type="evidence" value="ECO:0007669"/>
    <property type="project" value="InterPro"/>
</dbReference>
<keyword evidence="3" id="KW-1133">Transmembrane helix</keyword>
<feature type="region of interest" description="Disordered" evidence="2">
    <location>
        <begin position="1"/>
        <end position="21"/>
    </location>
</feature>
<evidence type="ECO:0000313" key="5">
    <source>
        <dbReference type="EMBL" id="KAF4653550.1"/>
    </source>
</evidence>
<keyword evidence="3" id="KW-0472">Membrane</keyword>
<dbReference type="InterPro" id="IPR002528">
    <property type="entry name" value="MATE_fam"/>
</dbReference>
<gene>
    <name evidence="5" type="ORF">FOL46_009109</name>
    <name evidence="4" type="ORF">FOZ61_010232</name>
</gene>
<feature type="transmembrane region" description="Helical" evidence="3">
    <location>
        <begin position="333"/>
        <end position="354"/>
    </location>
</feature>
<protein>
    <submittedName>
        <fullName evidence="4">Uncharacterized protein</fullName>
    </submittedName>
</protein>
<evidence type="ECO:0000256" key="2">
    <source>
        <dbReference type="SAM" id="MobiDB-lite"/>
    </source>
</evidence>
<feature type="transmembrane region" description="Helical" evidence="3">
    <location>
        <begin position="207"/>
        <end position="229"/>
    </location>
</feature>
<dbReference type="EMBL" id="JABAHT010000807">
    <property type="protein sequence ID" value="KAF4651739.1"/>
    <property type="molecule type" value="Genomic_DNA"/>
</dbReference>
<dbReference type="Pfam" id="PF01554">
    <property type="entry name" value="MatE"/>
    <property type="match status" value="2"/>
</dbReference>
<feature type="transmembrane region" description="Helical" evidence="3">
    <location>
        <begin position="241"/>
        <end position="263"/>
    </location>
</feature>
<feature type="transmembrane region" description="Helical" evidence="3">
    <location>
        <begin position="284"/>
        <end position="303"/>
    </location>
</feature>
<evidence type="ECO:0000313" key="4">
    <source>
        <dbReference type="EMBL" id="KAF4651739.1"/>
    </source>
</evidence>
<feature type="transmembrane region" description="Helical" evidence="3">
    <location>
        <begin position="446"/>
        <end position="471"/>
    </location>
</feature>
<dbReference type="OrthoDB" id="416065at2759"/>
<dbReference type="Proteomes" id="UP000572268">
    <property type="component" value="Unassembled WGS sequence"/>
</dbReference>
<proteinExistence type="inferred from homology"/>
<evidence type="ECO:0000256" key="3">
    <source>
        <dbReference type="SAM" id="Phobius"/>
    </source>
</evidence>
<dbReference type="NCBIfam" id="TIGR00797">
    <property type="entry name" value="matE"/>
    <property type="match status" value="1"/>
</dbReference>
<name>A0A7J6KYR9_PEROL</name>
<dbReference type="GO" id="GO:0015297">
    <property type="term" value="F:antiporter activity"/>
    <property type="evidence" value="ECO:0007669"/>
    <property type="project" value="InterPro"/>
</dbReference>
<feature type="transmembrane region" description="Helical" evidence="3">
    <location>
        <begin position="405"/>
        <end position="425"/>
    </location>
</feature>
<feature type="transmembrane region" description="Helical" evidence="3">
    <location>
        <begin position="92"/>
        <end position="115"/>
    </location>
</feature>
<feature type="compositionally biased region" description="Polar residues" evidence="2">
    <location>
        <begin position="8"/>
        <end position="18"/>
    </location>
</feature>
<evidence type="ECO:0000313" key="6">
    <source>
        <dbReference type="Proteomes" id="UP000570595"/>
    </source>
</evidence>
<dbReference type="Proteomes" id="UP000570595">
    <property type="component" value="Unassembled WGS sequence"/>
</dbReference>
<evidence type="ECO:0000256" key="1">
    <source>
        <dbReference type="ARBA" id="ARBA00010199"/>
    </source>
</evidence>
<dbReference type="AlphaFoldDB" id="A0A7J6KYR9"/>
<comment type="caution">
    <text evidence="4">The sequence shown here is derived from an EMBL/GenBank/DDBJ whole genome shotgun (WGS) entry which is preliminary data.</text>
</comment>
<reference evidence="6 7" key="1">
    <citation type="submission" date="2020-04" db="EMBL/GenBank/DDBJ databases">
        <title>Perkinsus olseni comparative genomics.</title>
        <authorList>
            <person name="Bogema D.R."/>
        </authorList>
    </citation>
    <scope>NUCLEOTIDE SEQUENCE [LARGE SCALE GENOMIC DNA]</scope>
    <source>
        <strain evidence="4">ATCC PRA-179</strain>
        <strain evidence="5">ATCC PRA-31</strain>
    </source>
</reference>
<dbReference type="EMBL" id="JABANN010000799">
    <property type="protein sequence ID" value="KAF4653550.1"/>
    <property type="molecule type" value="Genomic_DNA"/>
</dbReference>
<evidence type="ECO:0000313" key="7">
    <source>
        <dbReference type="Proteomes" id="UP000572268"/>
    </source>
</evidence>
<feature type="transmembrane region" description="Helical" evidence="3">
    <location>
        <begin position="63"/>
        <end position="86"/>
    </location>
</feature>
<feature type="transmembrane region" description="Helical" evidence="3">
    <location>
        <begin position="366"/>
        <end position="385"/>
    </location>
</feature>
<comment type="similarity">
    <text evidence="1">Belongs to the multi antimicrobial extrusion (MATE) (TC 2.A.66.1) family.</text>
</comment>
<sequence>MSEGHRFPSSSSHNTIASPSDCPGAAEVPLLDPFSEEVTPCLEGRGSSVVQSRGEMIVTLMKLAWPQVVATVLTLIPEVISLSFVGRLGDDRMIAAVGLGNLLLNCICVTMSLGLSSGIDTLVSQAHGRGDPNLAALYINRAEITSSLYCFATLPIAWEAEHILIWLNQDPDIAALSGQYVRGACIGAWPLCMFNCLRKVLNCHRDLYINMYAYVLVVCFHPLWCWLFVDRFRYGVAGAGWAIATSWTISFVLLLIYVISPFCNLPKGTIRLPLYKSCWSLRGITRYCHVAFPATIMVALDWWSSEIFSMIVGLLRNTAQLAAHVAAANLYNLMYTFTLGLSSAVGILVGISIGKGDVSIARAGSSCGLLVSVLSGAMIGVILILGSRLIAELYAPGQASVHHYLYYIIPIIAVSMLTSSSQAALAGTCKGLGYQKTAAVSNFKGLYLIMLPLGTFLCLWTSLGVAGAWIARVCGTLVVSVLLHRKLSALDWGTIAVNARARMNLDRQDVKTNV</sequence>
<accession>A0A7J6KYR9</accession>
<organism evidence="4 6">
    <name type="scientific">Perkinsus olseni</name>
    <name type="common">Perkinsus atlanticus</name>
    <dbReference type="NCBI Taxonomy" id="32597"/>
    <lineage>
        <taxon>Eukaryota</taxon>
        <taxon>Sar</taxon>
        <taxon>Alveolata</taxon>
        <taxon>Perkinsozoa</taxon>
        <taxon>Perkinsea</taxon>
        <taxon>Perkinsida</taxon>
        <taxon>Perkinsidae</taxon>
        <taxon>Perkinsus</taxon>
    </lineage>
</organism>
<keyword evidence="3" id="KW-0812">Transmembrane</keyword>